<keyword evidence="2" id="KW-1185">Reference proteome</keyword>
<comment type="caution">
    <text evidence="1">The sequence shown here is derived from an EMBL/GenBank/DDBJ whole genome shotgun (WGS) entry which is preliminary data.</text>
</comment>
<name>A0A2B7YE09_POLH7</name>
<sequence>MQRLEVFRSRIPKQMFHAITRDVDDALNQYGALDSHDNEETRSRFIMSLFKEIVCIFQNTIVNKPEGLLGSKFTKKGRIEHRFVAVKAISVVFIEVEKFLFGSDEVGLDMKAQVLAECAACDYANLQAGYWVPILAISCDGSNFE</sequence>
<accession>A0A2B7YE09</accession>
<dbReference type="OrthoDB" id="5418029at2759"/>
<proteinExistence type="predicted"/>
<evidence type="ECO:0000313" key="2">
    <source>
        <dbReference type="Proteomes" id="UP000224634"/>
    </source>
</evidence>
<dbReference type="AlphaFoldDB" id="A0A2B7YE09"/>
<reference evidence="1 2" key="1">
    <citation type="submission" date="2017-10" db="EMBL/GenBank/DDBJ databases">
        <title>Comparative genomics in systemic dimorphic fungi from Ajellomycetaceae.</title>
        <authorList>
            <person name="Munoz J.F."/>
            <person name="Mcewen J.G."/>
            <person name="Clay O.K."/>
            <person name="Cuomo C.A."/>
        </authorList>
    </citation>
    <scope>NUCLEOTIDE SEQUENCE [LARGE SCALE GENOMIC DNA]</scope>
    <source>
        <strain evidence="1 2">UAMH7299</strain>
    </source>
</reference>
<evidence type="ECO:0000313" key="1">
    <source>
        <dbReference type="EMBL" id="PGH19138.1"/>
    </source>
</evidence>
<protein>
    <submittedName>
        <fullName evidence="1">Uncharacterized protein</fullName>
    </submittedName>
</protein>
<dbReference type="EMBL" id="PDNA01000052">
    <property type="protein sequence ID" value="PGH19138.1"/>
    <property type="molecule type" value="Genomic_DNA"/>
</dbReference>
<gene>
    <name evidence="1" type="ORF">AJ80_04216</name>
</gene>
<organism evidence="1 2">
    <name type="scientific">Polytolypa hystricis (strain UAMH7299)</name>
    <dbReference type="NCBI Taxonomy" id="1447883"/>
    <lineage>
        <taxon>Eukaryota</taxon>
        <taxon>Fungi</taxon>
        <taxon>Dikarya</taxon>
        <taxon>Ascomycota</taxon>
        <taxon>Pezizomycotina</taxon>
        <taxon>Eurotiomycetes</taxon>
        <taxon>Eurotiomycetidae</taxon>
        <taxon>Onygenales</taxon>
        <taxon>Onygenales incertae sedis</taxon>
        <taxon>Polytolypa</taxon>
    </lineage>
</organism>
<dbReference type="Proteomes" id="UP000224634">
    <property type="component" value="Unassembled WGS sequence"/>
</dbReference>